<dbReference type="InterPro" id="IPR042080">
    <property type="entry name" value="RNA_2'-PTrans_N"/>
</dbReference>
<dbReference type="SUPFAM" id="SSF56399">
    <property type="entry name" value="ADP-ribosylation"/>
    <property type="match status" value="1"/>
</dbReference>
<keyword evidence="3 5" id="KW-0728">SH3 domain</keyword>
<comment type="function">
    <text evidence="1">Catalyzes the last step of tRNA splicing, the transfer of the splice junction 2'-phosphate from ligated tRNA to NAD to produce ADP-ribose 1''-2'' cyclic phosphate.</text>
</comment>
<dbReference type="InterPro" id="IPR036028">
    <property type="entry name" value="SH3-like_dom_sf"/>
</dbReference>
<feature type="domain" description="SH3" evidence="8">
    <location>
        <begin position="259"/>
        <end position="327"/>
    </location>
</feature>
<evidence type="ECO:0000313" key="9">
    <source>
        <dbReference type="EMBL" id="CAD8855492.1"/>
    </source>
</evidence>
<sequence>MAQDEAPSLFMSDPWRTDDGWGGQLVYNPAPAEPIFDRKVHSDLKNCLCQTLHRDAQSWGLRMTQDGYVPVDEVKQWLKRELHSVKDEHVNTVLLTSTEDDGERSFTTTVDDVGMKWVKANRGHTNHQVCVQTSHNKMHQTERVPPPPSYPPRPDHPPPPRLPPPPDEPQVFCRSVPGHQASLSDAPEERYAPIRRLHEEDVRTTVYAAKPKGPPLHYRQPRGGQEFNTSPRENHEASRTMSWKASTESSGSSKSRLTAVGTPGTALGDFQGAEYQNYDSNDNYLSFRGGDRLDLIVAVGMADGWAYGRSGDKEGWFPEEYWTAASIDSFLTDDMPESFTSRGSTANQPSTFQPVTTIQLPEDDGEIIRQHVKLARLEAEVEVSILRVELAEERRSGAEAKAEIRELRKEISENRRFSAVLAEERQSGAAAKAELQQLRHELSESRRLLEAASRQVQEGCAEGRCPQVPPPPQWL</sequence>
<dbReference type="SMART" id="SM00326">
    <property type="entry name" value="SH3"/>
    <property type="match status" value="1"/>
</dbReference>
<dbReference type="Pfam" id="PF01885">
    <property type="entry name" value="PTS_2-RNA"/>
    <property type="match status" value="1"/>
</dbReference>
<evidence type="ECO:0000256" key="6">
    <source>
        <dbReference type="SAM" id="Coils"/>
    </source>
</evidence>
<dbReference type="GO" id="GO:0000215">
    <property type="term" value="F:tRNA 2'-phosphotransferase activity"/>
    <property type="evidence" value="ECO:0007669"/>
    <property type="project" value="UniProtKB-EC"/>
</dbReference>
<dbReference type="CDD" id="cd00174">
    <property type="entry name" value="SH3"/>
    <property type="match status" value="1"/>
</dbReference>
<dbReference type="PROSITE" id="PS50002">
    <property type="entry name" value="SH3"/>
    <property type="match status" value="1"/>
</dbReference>
<accession>A0A7S1FBL8</accession>
<evidence type="ECO:0000256" key="1">
    <source>
        <dbReference type="ARBA" id="ARBA00003343"/>
    </source>
</evidence>
<dbReference type="Gene3D" id="1.10.10.970">
    <property type="entry name" value="RNA 2'-phosphotransferase, Tpt1/KptA family, N-terminal domain"/>
    <property type="match status" value="1"/>
</dbReference>
<dbReference type="EC" id="2.7.1.160" evidence="2"/>
<evidence type="ECO:0000256" key="7">
    <source>
        <dbReference type="SAM" id="MobiDB-lite"/>
    </source>
</evidence>
<organism evidence="9">
    <name type="scientific">Noctiluca scintillans</name>
    <name type="common">Sea sparkle</name>
    <name type="synonym">Red tide dinoflagellate</name>
    <dbReference type="NCBI Taxonomy" id="2966"/>
    <lineage>
        <taxon>Eukaryota</taxon>
        <taxon>Sar</taxon>
        <taxon>Alveolata</taxon>
        <taxon>Dinophyceae</taxon>
        <taxon>Noctilucales</taxon>
        <taxon>Noctilucaceae</taxon>
        <taxon>Noctiluca</taxon>
    </lineage>
</organism>
<gene>
    <name evidence="9" type="ORF">NSCI0253_LOCUS29844</name>
</gene>
<comment type="catalytic activity">
    <reaction evidence="4">
        <text>2'-phospho-[ligated tRNA] + NAD(+) = mature tRNA + ADP-alpha-D-ribose 1'',2''-cyclic phosphate + nicotinamide</text>
        <dbReference type="Rhea" id="RHEA:23324"/>
        <dbReference type="Rhea" id="RHEA-COMP:11106"/>
        <dbReference type="Rhea" id="RHEA-COMP:11107"/>
        <dbReference type="ChEBI" id="CHEBI:17154"/>
        <dbReference type="ChEBI" id="CHEBI:57540"/>
        <dbReference type="ChEBI" id="CHEBI:76596"/>
        <dbReference type="ChEBI" id="CHEBI:82883"/>
        <dbReference type="ChEBI" id="CHEBI:85027"/>
        <dbReference type="EC" id="2.7.1.160"/>
    </reaction>
</comment>
<keyword evidence="6" id="KW-0175">Coiled coil</keyword>
<evidence type="ECO:0000256" key="2">
    <source>
        <dbReference type="ARBA" id="ARBA00012007"/>
    </source>
</evidence>
<dbReference type="Gene3D" id="2.30.30.40">
    <property type="entry name" value="SH3 Domains"/>
    <property type="match status" value="1"/>
</dbReference>
<dbReference type="AlphaFoldDB" id="A0A7S1FBL8"/>
<feature type="region of interest" description="Disordered" evidence="7">
    <location>
        <begin position="133"/>
        <end position="197"/>
    </location>
</feature>
<dbReference type="SUPFAM" id="SSF50044">
    <property type="entry name" value="SH3-domain"/>
    <property type="match status" value="1"/>
</dbReference>
<evidence type="ECO:0000256" key="5">
    <source>
        <dbReference type="PROSITE-ProRule" id="PRU00192"/>
    </source>
</evidence>
<reference evidence="9" key="1">
    <citation type="submission" date="2021-01" db="EMBL/GenBank/DDBJ databases">
        <authorList>
            <person name="Corre E."/>
            <person name="Pelletier E."/>
            <person name="Niang G."/>
            <person name="Scheremetjew M."/>
            <person name="Finn R."/>
            <person name="Kale V."/>
            <person name="Holt S."/>
            <person name="Cochrane G."/>
            <person name="Meng A."/>
            <person name="Brown T."/>
            <person name="Cohen L."/>
        </authorList>
    </citation>
    <scope>NUCLEOTIDE SEQUENCE</scope>
</reference>
<evidence type="ECO:0000256" key="3">
    <source>
        <dbReference type="ARBA" id="ARBA00022443"/>
    </source>
</evidence>
<feature type="compositionally biased region" description="Basic and acidic residues" evidence="7">
    <location>
        <begin position="187"/>
        <end position="197"/>
    </location>
</feature>
<proteinExistence type="predicted"/>
<feature type="coiled-coil region" evidence="6">
    <location>
        <begin position="374"/>
        <end position="455"/>
    </location>
</feature>
<dbReference type="EMBL" id="HBFQ01042195">
    <property type="protein sequence ID" value="CAD8855492.1"/>
    <property type="molecule type" value="Transcribed_RNA"/>
</dbReference>
<feature type="region of interest" description="Disordered" evidence="7">
    <location>
        <begin position="210"/>
        <end position="259"/>
    </location>
</feature>
<feature type="compositionally biased region" description="Pro residues" evidence="7">
    <location>
        <begin position="159"/>
        <end position="168"/>
    </location>
</feature>
<evidence type="ECO:0000259" key="8">
    <source>
        <dbReference type="PROSITE" id="PS50002"/>
    </source>
</evidence>
<feature type="compositionally biased region" description="Low complexity" evidence="7">
    <location>
        <begin position="242"/>
        <end position="255"/>
    </location>
</feature>
<dbReference type="InterPro" id="IPR001452">
    <property type="entry name" value="SH3_domain"/>
</dbReference>
<protein>
    <recommendedName>
        <fullName evidence="2">2'-phosphotransferase</fullName>
        <ecNumber evidence="2">2.7.1.160</ecNumber>
    </recommendedName>
</protein>
<dbReference type="InterPro" id="IPR002745">
    <property type="entry name" value="Ptrans_KptA/Tpt1"/>
</dbReference>
<name>A0A7S1FBL8_NOCSC</name>
<evidence type="ECO:0000256" key="4">
    <source>
        <dbReference type="ARBA" id="ARBA00047949"/>
    </source>
</evidence>